<evidence type="ECO:0000256" key="3">
    <source>
        <dbReference type="ARBA" id="ARBA00012513"/>
    </source>
</evidence>
<name>A0A179EXF3_METCM</name>
<dbReference type="InterPro" id="IPR008266">
    <property type="entry name" value="Tyr_kinase_AS"/>
</dbReference>
<dbReference type="PROSITE" id="PS00109">
    <property type="entry name" value="PROTEIN_KINASE_TYR"/>
    <property type="match status" value="1"/>
</dbReference>
<evidence type="ECO:0000256" key="9">
    <source>
        <dbReference type="ARBA" id="ARBA00048679"/>
    </source>
</evidence>
<evidence type="ECO:0000256" key="5">
    <source>
        <dbReference type="ARBA" id="ARBA00019973"/>
    </source>
</evidence>
<comment type="subunit">
    <text evidence="2">Component of the EKC/KEOPS complex composed of at least BUD32, CGI121, GON7, KAE1 and PCC1; the whole complex dimerizes.</text>
</comment>
<dbReference type="AlphaFoldDB" id="A0A179EXF3"/>
<proteinExistence type="predicted"/>
<evidence type="ECO:0000256" key="2">
    <source>
        <dbReference type="ARBA" id="ARBA00011534"/>
    </source>
</evidence>
<comment type="caution">
    <text evidence="12">The sequence shown here is derived from an EMBL/GenBank/DDBJ whole genome shotgun (WGS) entry which is preliminary data.</text>
</comment>
<dbReference type="EC" id="2.7.11.1" evidence="3"/>
<dbReference type="STRING" id="1380566.A0A179EXF3"/>
<reference evidence="12 13" key="1">
    <citation type="journal article" date="2016" name="PLoS Pathog.">
        <title>Biosynthesis of antibiotic leucinostatins in bio-control fungus Purpureocillium lilacinum and their inhibition on phytophthora revealed by genome mining.</title>
        <authorList>
            <person name="Wang G."/>
            <person name="Liu Z."/>
            <person name="Lin R."/>
            <person name="Li E."/>
            <person name="Mao Z."/>
            <person name="Ling J."/>
            <person name="Yang Y."/>
            <person name="Yin W.B."/>
            <person name="Xie B."/>
        </authorList>
    </citation>
    <scope>NUCLEOTIDE SEQUENCE [LARGE SCALE GENOMIC DNA]</scope>
    <source>
        <strain evidence="12">170</strain>
    </source>
</reference>
<gene>
    <name evidence="12" type="ORF">VFPPC_12551</name>
</gene>
<comment type="catalytic activity">
    <reaction evidence="8">
        <text>L-threonyl-[protein] + ATP = O-phospho-L-threonyl-[protein] + ADP + H(+)</text>
        <dbReference type="Rhea" id="RHEA:46608"/>
        <dbReference type="Rhea" id="RHEA-COMP:11060"/>
        <dbReference type="Rhea" id="RHEA-COMP:11605"/>
        <dbReference type="ChEBI" id="CHEBI:15378"/>
        <dbReference type="ChEBI" id="CHEBI:30013"/>
        <dbReference type="ChEBI" id="CHEBI:30616"/>
        <dbReference type="ChEBI" id="CHEBI:61977"/>
        <dbReference type="ChEBI" id="CHEBI:456216"/>
        <dbReference type="EC" id="2.7.11.1"/>
    </reaction>
</comment>
<sequence>MAEQTRVEELERLLREAELRAEASDRQRLEERQRAETAEKERQEERQRAEREQQRAETAEQQTRATTLDEYIAACHSLVFSRFKVETDRSLTSKGSITNPRNKLCPTSLEPWPDFLEQQRVAFGVLYDALPTRKRLFESRNFLAGLGNRISQRPIANEKDLETFLHNSVEDPVRSILHQLKEVEQVQGVYRIGGGIIFENHPSAISDVADEVVDREASSPPPRTPDQGLLSNQLRPDQICVYRSEDGQSTRRSMIYVCEYKAPHKLTAPHLRVGLRPMNVYKEVVNRKTIPTSADPEGRFQYHAERLTTAAISQTYHYMIEGGLDYGLLTTGETIVFLKIDWEDPQTLYYHLAEPGPEVSAHPNHFHSCTAVGQYLAFTLVALGQPGQRREHGQEERRLAIQGLKTWAEDFESTLRSIPASERSAPSGFSDYEPTTYEGIDRSPYPFRHGRRPVADNYQPHRQPTRRGSPESSDDELRRNLPDTPSPAERRTGSREQGTRRSQRIQAQRLRGAATRSGSERTRQYCTQKCLVGMVGGGLLDTCCPNVALHKRCLGPGHGGSISHHPVSHSKWLQLLRKQFEESLDNGVTPLCEGGARGVLFQVTLLNYGYTFIGKGTVRAFIKDLEHEAAVYQRLKPVQGINVPVFLGTIDLRSMNKIYYYDHRVYVVHLTFLSWAGYKLHDVRNVKGMGKRLADGALRSLRSIHREGVVHKDVRGANMLFNPETNRVMIIDFERSLLVQPPRRALAQLVPNKRAWNIETTEKRKGGGRVSGQQQGREDVVEDISMARSAFSELNWYAVE</sequence>
<dbReference type="KEGG" id="pchm:VFPPC_12551"/>
<evidence type="ECO:0000256" key="7">
    <source>
        <dbReference type="ARBA" id="ARBA00033194"/>
    </source>
</evidence>
<dbReference type="SUPFAM" id="SSF56112">
    <property type="entry name" value="Protein kinase-like (PK-like)"/>
    <property type="match status" value="1"/>
</dbReference>
<dbReference type="PANTHER" id="PTHR37171:SF1">
    <property type="entry name" value="SERINE_THREONINE-PROTEIN KINASE YRZF-RELATED"/>
    <property type="match status" value="1"/>
</dbReference>
<dbReference type="GO" id="GO:0005524">
    <property type="term" value="F:ATP binding"/>
    <property type="evidence" value="ECO:0007669"/>
    <property type="project" value="InterPro"/>
</dbReference>
<dbReference type="InterPro" id="IPR000719">
    <property type="entry name" value="Prot_kinase_dom"/>
</dbReference>
<evidence type="ECO:0000256" key="8">
    <source>
        <dbReference type="ARBA" id="ARBA00047899"/>
    </source>
</evidence>
<protein>
    <recommendedName>
        <fullName evidence="5">EKC/KEOPS complex subunit BUD32</fullName>
        <ecNumber evidence="3">2.7.11.1</ecNumber>
    </recommendedName>
    <alternativeName>
        <fullName evidence="6 7">Atypical Serine/threonine protein kinase BUD32</fullName>
    </alternativeName>
    <alternativeName>
        <fullName evidence="4">EKC/KEOPS complex subunit bud32</fullName>
    </alternativeName>
</protein>
<dbReference type="EMBL" id="LSBJ02000021">
    <property type="protein sequence ID" value="OAQ57866.2"/>
    <property type="molecule type" value="Genomic_DNA"/>
</dbReference>
<comment type="catalytic activity">
    <reaction evidence="9">
        <text>L-seryl-[protein] + ATP = O-phospho-L-seryl-[protein] + ADP + H(+)</text>
        <dbReference type="Rhea" id="RHEA:17989"/>
        <dbReference type="Rhea" id="RHEA-COMP:9863"/>
        <dbReference type="Rhea" id="RHEA-COMP:11604"/>
        <dbReference type="ChEBI" id="CHEBI:15378"/>
        <dbReference type="ChEBI" id="CHEBI:29999"/>
        <dbReference type="ChEBI" id="CHEBI:30616"/>
        <dbReference type="ChEBI" id="CHEBI:83421"/>
        <dbReference type="ChEBI" id="CHEBI:456216"/>
        <dbReference type="EC" id="2.7.11.1"/>
    </reaction>
</comment>
<evidence type="ECO:0000259" key="11">
    <source>
        <dbReference type="PROSITE" id="PS50011"/>
    </source>
</evidence>
<feature type="region of interest" description="Disordered" evidence="10">
    <location>
        <begin position="20"/>
        <end position="64"/>
    </location>
</feature>
<feature type="compositionally biased region" description="Basic and acidic residues" evidence="10">
    <location>
        <begin position="488"/>
        <end position="499"/>
    </location>
</feature>
<dbReference type="PANTHER" id="PTHR37171">
    <property type="entry name" value="SERINE/THREONINE-PROTEIN KINASE YRZF-RELATED"/>
    <property type="match status" value="1"/>
</dbReference>
<evidence type="ECO:0000256" key="1">
    <source>
        <dbReference type="ARBA" id="ARBA00003747"/>
    </source>
</evidence>
<accession>A0A179EXF3</accession>
<evidence type="ECO:0000313" key="13">
    <source>
        <dbReference type="Proteomes" id="UP000078397"/>
    </source>
</evidence>
<evidence type="ECO:0000256" key="6">
    <source>
        <dbReference type="ARBA" id="ARBA00030980"/>
    </source>
</evidence>
<keyword evidence="13" id="KW-1185">Reference proteome</keyword>
<dbReference type="GeneID" id="28854376"/>
<feature type="region of interest" description="Disordered" evidence="10">
    <location>
        <begin position="418"/>
        <end position="518"/>
    </location>
</feature>
<dbReference type="Proteomes" id="UP000078397">
    <property type="component" value="Unassembled WGS sequence"/>
</dbReference>
<dbReference type="GO" id="GO:0004674">
    <property type="term" value="F:protein serine/threonine kinase activity"/>
    <property type="evidence" value="ECO:0007669"/>
    <property type="project" value="UniProtKB-EC"/>
</dbReference>
<evidence type="ECO:0000256" key="4">
    <source>
        <dbReference type="ARBA" id="ARBA00013948"/>
    </source>
</evidence>
<feature type="domain" description="Protein kinase" evidence="11">
    <location>
        <begin position="548"/>
        <end position="800"/>
    </location>
</feature>
<organism evidence="12 13">
    <name type="scientific">Pochonia chlamydosporia 170</name>
    <dbReference type="NCBI Taxonomy" id="1380566"/>
    <lineage>
        <taxon>Eukaryota</taxon>
        <taxon>Fungi</taxon>
        <taxon>Dikarya</taxon>
        <taxon>Ascomycota</taxon>
        <taxon>Pezizomycotina</taxon>
        <taxon>Sordariomycetes</taxon>
        <taxon>Hypocreomycetidae</taxon>
        <taxon>Hypocreales</taxon>
        <taxon>Clavicipitaceae</taxon>
        <taxon>Pochonia</taxon>
    </lineage>
</organism>
<comment type="function">
    <text evidence="1">Component of the EKC/KEOPS complex that is required for the formation of a threonylcarbamoyl group on adenosine at position 37 (t(6)A37) in tRNAs that read codons beginning with adenine. The complex is probably involved in the transfer of the threonylcarbamoyl moiety of threonylcarbamoyl-AMP (TC-AMP) to the N6 group of A37. BUD32 has ATPase activity in the context of the EKC/KEOPS complex and likely plays a supporting role to the catalytic subunit KAE1. The EKC/KEOPS complex also promotes both telomere uncapping and telomere elongation. The complex is required for efficient recruitment of transcriptional coactivators.</text>
</comment>
<dbReference type="Gene3D" id="1.10.510.10">
    <property type="entry name" value="Transferase(Phosphotransferase) domain 1"/>
    <property type="match status" value="1"/>
</dbReference>
<dbReference type="RefSeq" id="XP_018136127.2">
    <property type="nucleotide sequence ID" value="XM_018290382.2"/>
</dbReference>
<evidence type="ECO:0000256" key="10">
    <source>
        <dbReference type="SAM" id="MobiDB-lite"/>
    </source>
</evidence>
<dbReference type="PROSITE" id="PS50011">
    <property type="entry name" value="PROTEIN_KINASE_DOM"/>
    <property type="match status" value="1"/>
</dbReference>
<dbReference type="InterPro" id="IPR011009">
    <property type="entry name" value="Kinase-like_dom_sf"/>
</dbReference>
<evidence type="ECO:0000313" key="12">
    <source>
        <dbReference type="EMBL" id="OAQ57866.2"/>
    </source>
</evidence>
<dbReference type="OrthoDB" id="411394at2759"/>
<dbReference type="InterPro" id="IPR052396">
    <property type="entry name" value="Meiotic_Drive_Suppr_Kinase"/>
</dbReference>
<feature type="compositionally biased region" description="Basic and acidic residues" evidence="10">
    <location>
        <begin position="20"/>
        <end position="58"/>
    </location>
</feature>
<feature type="region of interest" description="Disordered" evidence="10">
    <location>
        <begin position="212"/>
        <end position="231"/>
    </location>
</feature>